<keyword evidence="4" id="KW-1185">Reference proteome</keyword>
<comment type="similarity">
    <text evidence="1">Belongs to the 4-hydroxybenzoyl-CoA thioesterase family.</text>
</comment>
<dbReference type="InterPro" id="IPR050563">
    <property type="entry name" value="4-hydroxybenzoyl-CoA_TE"/>
</dbReference>
<proteinExistence type="inferred from homology"/>
<dbReference type="GO" id="GO:0016787">
    <property type="term" value="F:hydrolase activity"/>
    <property type="evidence" value="ECO:0007669"/>
    <property type="project" value="UniProtKB-KW"/>
</dbReference>
<dbReference type="SUPFAM" id="SSF54637">
    <property type="entry name" value="Thioesterase/thiol ester dehydrase-isomerase"/>
    <property type="match status" value="1"/>
</dbReference>
<dbReference type="EMBL" id="JAZAQF010000086">
    <property type="protein sequence ID" value="MFG3819001.1"/>
    <property type="molecule type" value="Genomic_DNA"/>
</dbReference>
<dbReference type="RefSeq" id="WP_099535620.1">
    <property type="nucleotide sequence ID" value="NZ_JAZAQF010000086.1"/>
</dbReference>
<dbReference type="EC" id="3.1.2.-" evidence="3"/>
<comment type="caution">
    <text evidence="3">The sequence shown here is derived from an EMBL/GenBank/DDBJ whole genome shotgun (WGS) entry which is preliminary data.</text>
</comment>
<dbReference type="PROSITE" id="PS01328">
    <property type="entry name" value="4HBCOA_THIOESTERASE"/>
    <property type="match status" value="1"/>
</dbReference>
<organism evidence="3 4">
    <name type="scientific">Limnothrix redekei LRLZ20PSL1</name>
    <dbReference type="NCBI Taxonomy" id="3112953"/>
    <lineage>
        <taxon>Bacteria</taxon>
        <taxon>Bacillati</taxon>
        <taxon>Cyanobacteriota</taxon>
        <taxon>Cyanophyceae</taxon>
        <taxon>Pseudanabaenales</taxon>
        <taxon>Pseudanabaenaceae</taxon>
        <taxon>Limnothrix</taxon>
    </lineage>
</organism>
<keyword evidence="2 3" id="KW-0378">Hydrolase</keyword>
<dbReference type="Pfam" id="PF13279">
    <property type="entry name" value="4HBT_2"/>
    <property type="match status" value="1"/>
</dbReference>
<evidence type="ECO:0000256" key="1">
    <source>
        <dbReference type="ARBA" id="ARBA00005953"/>
    </source>
</evidence>
<dbReference type="CDD" id="cd00586">
    <property type="entry name" value="4HBT"/>
    <property type="match status" value="1"/>
</dbReference>
<evidence type="ECO:0000256" key="2">
    <source>
        <dbReference type="ARBA" id="ARBA00022801"/>
    </source>
</evidence>
<dbReference type="PIRSF" id="PIRSF003230">
    <property type="entry name" value="YbgC"/>
    <property type="match status" value="1"/>
</dbReference>
<evidence type="ECO:0000313" key="4">
    <source>
        <dbReference type="Proteomes" id="UP001604335"/>
    </source>
</evidence>
<dbReference type="InterPro" id="IPR029069">
    <property type="entry name" value="HotDog_dom_sf"/>
</dbReference>
<sequence length="147" mass="16461">MAQDSTDFQGFAYPARVQPHHTDYAGVVWHGTYLSWMESARVEYLRSRGLAYEQLVEMGCELPVVDLGIQYHRPARMGEEVVVKVALEPIEGVRLMFDYQVESAATGECYATACVTLVPVDRATGRVMRRWPPELVSVLQSIAGPVQ</sequence>
<name>A0ABW7CGP1_9CYAN</name>
<accession>A0ABW7CGP1</accession>
<evidence type="ECO:0000313" key="3">
    <source>
        <dbReference type="EMBL" id="MFG3819001.1"/>
    </source>
</evidence>
<dbReference type="InterPro" id="IPR006684">
    <property type="entry name" value="YbgC/YbaW"/>
</dbReference>
<dbReference type="Gene3D" id="3.10.129.10">
    <property type="entry name" value="Hotdog Thioesterase"/>
    <property type="match status" value="1"/>
</dbReference>
<protein>
    <submittedName>
        <fullName evidence="3">Thioesterase family protein</fullName>
        <ecNumber evidence="3">3.1.2.-</ecNumber>
    </submittedName>
</protein>
<dbReference type="PANTHER" id="PTHR31793">
    <property type="entry name" value="4-HYDROXYBENZOYL-COA THIOESTERASE FAMILY MEMBER"/>
    <property type="match status" value="1"/>
</dbReference>
<dbReference type="Proteomes" id="UP001604335">
    <property type="component" value="Unassembled WGS sequence"/>
</dbReference>
<dbReference type="NCBIfam" id="TIGR00051">
    <property type="entry name" value="YbgC/FadM family acyl-CoA thioesterase"/>
    <property type="match status" value="1"/>
</dbReference>
<reference evidence="4" key="1">
    <citation type="journal article" date="2024" name="Algal Res.">
        <title>Biochemical, toxicological and genomic investigation of a high-biomass producing Limnothrix strain isolated from Italian shallow drinking water reservoir.</title>
        <authorList>
            <person name="Simonazzi M."/>
            <person name="Shishido T.K."/>
            <person name="Delbaje E."/>
            <person name="Wahlsten M."/>
            <person name="Fewer D.P."/>
            <person name="Sivonen K."/>
            <person name="Pezzolesi L."/>
            <person name="Pistocchi R."/>
        </authorList>
    </citation>
    <scope>NUCLEOTIDE SEQUENCE [LARGE SCALE GENOMIC DNA]</scope>
    <source>
        <strain evidence="4">LRLZ20PSL1</strain>
    </source>
</reference>
<dbReference type="PANTHER" id="PTHR31793:SF37">
    <property type="entry name" value="ACYL-COA THIOESTER HYDROLASE YBGC"/>
    <property type="match status" value="1"/>
</dbReference>
<dbReference type="InterPro" id="IPR008272">
    <property type="entry name" value="HB-CoA_thioesterase_AS"/>
</dbReference>
<gene>
    <name evidence="3" type="ORF">VPK24_15265</name>
</gene>